<dbReference type="GO" id="GO:0016168">
    <property type="term" value="F:chlorophyll binding"/>
    <property type="evidence" value="ECO:0007669"/>
    <property type="project" value="UniProtKB-KW"/>
</dbReference>
<keyword evidence="5" id="KW-0602">Photosynthesis</keyword>
<evidence type="ECO:0000256" key="2">
    <source>
        <dbReference type="ARBA" id="ARBA00004229"/>
    </source>
</evidence>
<organism evidence="10">
    <name type="scientific">Corethron hystrix</name>
    <dbReference type="NCBI Taxonomy" id="216773"/>
    <lineage>
        <taxon>Eukaryota</taxon>
        <taxon>Sar</taxon>
        <taxon>Stramenopiles</taxon>
        <taxon>Ochrophyta</taxon>
        <taxon>Bacillariophyta</taxon>
        <taxon>Coscinodiscophyceae</taxon>
        <taxon>Corethrophycidae</taxon>
        <taxon>Corethrales</taxon>
        <taxon>Corethraceae</taxon>
        <taxon>Corethron</taxon>
    </lineage>
</organism>
<evidence type="ECO:0000256" key="4">
    <source>
        <dbReference type="ARBA" id="ARBA00022528"/>
    </source>
</evidence>
<feature type="binding site" evidence="8">
    <location>
        <position position="175"/>
    </location>
    <ligand>
        <name>chlorophyll a</name>
        <dbReference type="ChEBI" id="CHEBI:58416"/>
        <label>1</label>
    </ligand>
</feature>
<proteinExistence type="inferred from homology"/>
<feature type="binding site" description="axial binding residue" evidence="8">
    <location>
        <position position="82"/>
    </location>
    <ligand>
        <name>chlorophyll b</name>
        <dbReference type="ChEBI" id="CHEBI:61721"/>
        <label>1</label>
    </ligand>
    <ligandPart>
        <name>Mg</name>
        <dbReference type="ChEBI" id="CHEBI:25107"/>
    </ligandPart>
</feature>
<evidence type="ECO:0000256" key="8">
    <source>
        <dbReference type="PIRSR" id="PIRSR601344-1"/>
    </source>
</evidence>
<sequence>MFRFLLPVAALATACSAFAPSVQPMQHATALNAEMSKSLPFLVRPEKLDGSMPGDVGFDPMGLSDIQTDLKYARWAELKHGRICMLAIVGMVVQAHLHLPGAQFTETDPFAAVAAVGAKTNLQILVGIGIIELANFEKYYGEGEPGDIGFGSQFIENKSPEDIAKAKEQEITHCRLAMIGFVGATVQTLLYHEPLL</sequence>
<feature type="binding site" evidence="8">
    <location>
        <position position="187"/>
    </location>
    <ligand>
        <name>chlorophyll a</name>
        <dbReference type="ChEBI" id="CHEBI:58416"/>
        <label>1</label>
    </ligand>
</feature>
<evidence type="ECO:0000313" key="10">
    <source>
        <dbReference type="EMBL" id="CAD8873566.1"/>
    </source>
</evidence>
<dbReference type="InterPro" id="IPR022796">
    <property type="entry name" value="Chloroa_b-bind"/>
</dbReference>
<feature type="binding site" evidence="8">
    <location>
        <position position="170"/>
    </location>
    <ligand>
        <name>chlorophyll a</name>
        <dbReference type="ChEBI" id="CHEBI:58416"/>
        <label>1</label>
    </ligand>
</feature>
<dbReference type="Gene3D" id="1.10.3460.10">
    <property type="entry name" value="Chlorophyll a/b binding protein domain"/>
    <property type="match status" value="1"/>
</dbReference>
<feature type="signal peptide" evidence="9">
    <location>
        <begin position="1"/>
        <end position="17"/>
    </location>
</feature>
<dbReference type="EMBL" id="HBFR01001136">
    <property type="protein sequence ID" value="CAD8873566.1"/>
    <property type="molecule type" value="Transcribed_RNA"/>
</dbReference>
<dbReference type="GO" id="GO:0030076">
    <property type="term" value="C:light-harvesting complex"/>
    <property type="evidence" value="ECO:0007669"/>
    <property type="project" value="UniProtKB-KW"/>
</dbReference>
<evidence type="ECO:0000256" key="9">
    <source>
        <dbReference type="SAM" id="SignalP"/>
    </source>
</evidence>
<feature type="chain" id="PRO_5030742223" evidence="9">
    <location>
        <begin position="18"/>
        <end position="196"/>
    </location>
</feature>
<evidence type="ECO:0000256" key="6">
    <source>
        <dbReference type="ARBA" id="ARBA00022640"/>
    </source>
</evidence>
<keyword evidence="6" id="KW-0934">Plastid</keyword>
<feature type="binding site" evidence="8">
    <location>
        <position position="77"/>
    </location>
    <ligand>
        <name>chlorophyll a</name>
        <dbReference type="ChEBI" id="CHEBI:58416"/>
        <label>1</label>
    </ligand>
</feature>
<reference evidence="10" key="1">
    <citation type="submission" date="2021-01" db="EMBL/GenBank/DDBJ databases">
        <authorList>
            <person name="Corre E."/>
            <person name="Pelletier E."/>
            <person name="Niang G."/>
            <person name="Scheremetjew M."/>
            <person name="Finn R."/>
            <person name="Kale V."/>
            <person name="Holt S."/>
            <person name="Cochrane G."/>
            <person name="Meng A."/>
            <person name="Brown T."/>
            <person name="Cohen L."/>
        </authorList>
    </citation>
    <scope>NUCLEOTIDE SEQUENCE</scope>
    <source>
        <strain evidence="10">308</strain>
    </source>
</reference>
<feature type="binding site" evidence="8">
    <location>
        <position position="80"/>
    </location>
    <ligand>
        <name>chlorophyll a</name>
        <dbReference type="ChEBI" id="CHEBI:58416"/>
        <label>1</label>
    </ligand>
</feature>
<comment type="similarity">
    <text evidence="3">Belongs to the fucoxanthin chlorophyll protein family.</text>
</comment>
<comment type="subcellular location">
    <subcellularLocation>
        <location evidence="2">Plastid</location>
        <location evidence="2">Chloroplast</location>
    </subcellularLocation>
</comment>
<name>A0A7S1B381_9STRA</name>
<comment type="function">
    <text evidence="1">The light-harvesting complex (LHC) functions as a light receptor, it captures and delivers excitation energy to photosystems with which it is closely associated. Energy is transferred from the carotenoid and chlorophyll C (or B) to chlorophyll A and the photosynthetic reaction centers where it is used to synthesize ATP and reducing power.</text>
</comment>
<dbReference type="GO" id="GO:0009765">
    <property type="term" value="P:photosynthesis, light harvesting"/>
    <property type="evidence" value="ECO:0007669"/>
    <property type="project" value="InterPro"/>
</dbReference>
<keyword evidence="7" id="KW-0437">Light-harvesting polypeptide</keyword>
<dbReference type="Pfam" id="PF00504">
    <property type="entry name" value="Chloroa_b-bind"/>
    <property type="match status" value="1"/>
</dbReference>
<keyword evidence="4" id="KW-0150">Chloroplast</keyword>
<feature type="binding site" evidence="8">
    <location>
        <position position="64"/>
    </location>
    <ligand>
        <name>chlorophyll a</name>
        <dbReference type="ChEBI" id="CHEBI:58416"/>
        <label>1</label>
    </ligand>
</feature>
<dbReference type="AlphaFoldDB" id="A0A7S1B381"/>
<evidence type="ECO:0000256" key="3">
    <source>
        <dbReference type="ARBA" id="ARBA00005933"/>
    </source>
</evidence>
<dbReference type="GO" id="GO:0016020">
    <property type="term" value="C:membrane"/>
    <property type="evidence" value="ECO:0007669"/>
    <property type="project" value="InterPro"/>
</dbReference>
<protein>
    <submittedName>
        <fullName evidence="10">Uncharacterized protein</fullName>
    </submittedName>
</protein>
<keyword evidence="8" id="KW-0157">Chromophore</keyword>
<dbReference type="SUPFAM" id="SSF103511">
    <property type="entry name" value="Chlorophyll a-b binding protein"/>
    <property type="match status" value="1"/>
</dbReference>
<evidence type="ECO:0000256" key="1">
    <source>
        <dbReference type="ARBA" id="ARBA00004022"/>
    </source>
</evidence>
<dbReference type="PROSITE" id="PS51257">
    <property type="entry name" value="PROKAR_LIPOPROTEIN"/>
    <property type="match status" value="1"/>
</dbReference>
<dbReference type="InterPro" id="IPR001344">
    <property type="entry name" value="Chloro_AB-bd_pln"/>
</dbReference>
<evidence type="ECO:0000256" key="7">
    <source>
        <dbReference type="ARBA" id="ARBA00023243"/>
    </source>
</evidence>
<dbReference type="PANTHER" id="PTHR21649">
    <property type="entry name" value="CHLOROPHYLL A/B BINDING PROTEIN"/>
    <property type="match status" value="1"/>
</dbReference>
<keyword evidence="9" id="KW-0732">Signal</keyword>
<accession>A0A7S1B381</accession>
<evidence type="ECO:0000256" key="5">
    <source>
        <dbReference type="ARBA" id="ARBA00022531"/>
    </source>
</evidence>
<gene>
    <name evidence="10" type="ORF">CHYS00102_LOCUS724</name>
</gene>
<dbReference type="GO" id="GO:0009507">
    <property type="term" value="C:chloroplast"/>
    <property type="evidence" value="ECO:0007669"/>
    <property type="project" value="UniProtKB-SubCell"/>
</dbReference>
<keyword evidence="8" id="KW-0148">Chlorophyll</keyword>